<evidence type="ECO:0000259" key="2">
    <source>
        <dbReference type="SMART" id="SM00226"/>
    </source>
</evidence>
<dbReference type="AlphaFoldDB" id="A0A1W2DQC5"/>
<keyword evidence="1" id="KW-0059">Arsenical resistance</keyword>
<dbReference type="STRING" id="112901.SAMN04488500_11786"/>
<dbReference type="Pfam" id="PF01451">
    <property type="entry name" value="LMWPc"/>
    <property type="match status" value="1"/>
</dbReference>
<dbReference type="Proteomes" id="UP000192738">
    <property type="component" value="Unassembled WGS sequence"/>
</dbReference>
<dbReference type="OrthoDB" id="9784339at2"/>
<dbReference type="Gene3D" id="3.40.50.2300">
    <property type="match status" value="1"/>
</dbReference>
<evidence type="ECO:0000313" key="4">
    <source>
        <dbReference type="Proteomes" id="UP000192738"/>
    </source>
</evidence>
<dbReference type="PANTHER" id="PTHR43428:SF1">
    <property type="entry name" value="ARSENATE REDUCTASE"/>
    <property type="match status" value="1"/>
</dbReference>
<evidence type="ECO:0000256" key="1">
    <source>
        <dbReference type="ARBA" id="ARBA00022849"/>
    </source>
</evidence>
<feature type="domain" description="Phosphotyrosine protein phosphatase I" evidence="2">
    <location>
        <begin position="4"/>
        <end position="137"/>
    </location>
</feature>
<proteinExistence type="predicted"/>
<gene>
    <name evidence="3" type="ORF">SAMN04488500_11786</name>
</gene>
<dbReference type="InterPro" id="IPR036196">
    <property type="entry name" value="Ptyr_pPase_sf"/>
</dbReference>
<dbReference type="EMBL" id="FWXI01000017">
    <property type="protein sequence ID" value="SMC99667.1"/>
    <property type="molecule type" value="Genomic_DNA"/>
</dbReference>
<reference evidence="3 4" key="1">
    <citation type="submission" date="2017-04" db="EMBL/GenBank/DDBJ databases">
        <authorList>
            <person name="Afonso C.L."/>
            <person name="Miller P.J."/>
            <person name="Scott M.A."/>
            <person name="Spackman E."/>
            <person name="Goraichik I."/>
            <person name="Dimitrov K.M."/>
            <person name="Suarez D.L."/>
            <person name="Swayne D.E."/>
        </authorList>
    </citation>
    <scope>NUCLEOTIDE SEQUENCE [LARGE SCALE GENOMIC DNA]</scope>
    <source>
        <strain evidence="3 4">DSM 5090</strain>
    </source>
</reference>
<dbReference type="SMART" id="SM00226">
    <property type="entry name" value="LMWPc"/>
    <property type="match status" value="1"/>
</dbReference>
<accession>A0A1W2DQC5</accession>
<dbReference type="PANTHER" id="PTHR43428">
    <property type="entry name" value="ARSENATE REDUCTASE"/>
    <property type="match status" value="1"/>
</dbReference>
<keyword evidence="4" id="KW-1185">Reference proteome</keyword>
<dbReference type="GO" id="GO:0046685">
    <property type="term" value="P:response to arsenic-containing substance"/>
    <property type="evidence" value="ECO:0007669"/>
    <property type="project" value="UniProtKB-KW"/>
</dbReference>
<dbReference type="CDD" id="cd16345">
    <property type="entry name" value="LMWP_ArsC"/>
    <property type="match status" value="1"/>
</dbReference>
<organism evidence="3 4">
    <name type="scientific">Sporomusa malonica</name>
    <dbReference type="NCBI Taxonomy" id="112901"/>
    <lineage>
        <taxon>Bacteria</taxon>
        <taxon>Bacillati</taxon>
        <taxon>Bacillota</taxon>
        <taxon>Negativicutes</taxon>
        <taxon>Selenomonadales</taxon>
        <taxon>Sporomusaceae</taxon>
        <taxon>Sporomusa</taxon>
    </lineage>
</organism>
<dbReference type="InterPro" id="IPR023485">
    <property type="entry name" value="Ptyr_pPase"/>
</dbReference>
<protein>
    <submittedName>
        <fullName evidence="3">Arsenate reductase</fullName>
    </submittedName>
</protein>
<name>A0A1W2DQC5_9FIRM</name>
<dbReference type="RefSeq" id="WP_084577247.1">
    <property type="nucleotide sequence ID" value="NZ_CP155572.1"/>
</dbReference>
<sequence length="139" mass="15824">MIKMKVLFLCTHNSARSQIAEGLLRAMYGDRFESLSAGTEVTKVNPYVTKSMAEIGIDLSSHRSKHLNEFINEHFDYVVTVCDNAKEACPYFPNAKKRLHHSFSDPSKFTGTEEEILLGVAKVREEIKLWIEENFGDKP</sequence>
<evidence type="ECO:0000313" key="3">
    <source>
        <dbReference type="EMBL" id="SMC99667.1"/>
    </source>
</evidence>
<dbReference type="SUPFAM" id="SSF52788">
    <property type="entry name" value="Phosphotyrosine protein phosphatases I"/>
    <property type="match status" value="1"/>
</dbReference>